<dbReference type="EMBL" id="JRYO01000215">
    <property type="protein sequence ID" value="KHE91136.1"/>
    <property type="molecule type" value="Genomic_DNA"/>
</dbReference>
<dbReference type="AlphaFoldDB" id="A0A0B0EGE4"/>
<reference evidence="2 3" key="1">
    <citation type="submission" date="2014-10" db="EMBL/GenBank/DDBJ databases">
        <title>Draft genome of anammox bacterium scalindua brodae, obtained using differential coverage binning of sequence data from two enrichment reactors.</title>
        <authorList>
            <person name="Speth D.R."/>
            <person name="Russ L."/>
            <person name="Kartal B."/>
            <person name="Op den Camp H.J."/>
            <person name="Dutilh B.E."/>
            <person name="Jetten M.S."/>
        </authorList>
    </citation>
    <scope>NUCLEOTIDE SEQUENCE [LARGE SCALE GENOMIC DNA]</scope>
    <source>
        <strain evidence="2">RU1</strain>
    </source>
</reference>
<proteinExistence type="predicted"/>
<dbReference type="Pfam" id="PF20833">
    <property type="entry name" value="RNase_E_G_Thio"/>
    <property type="match status" value="1"/>
</dbReference>
<name>A0A0B0EGE4_9BACT</name>
<feature type="domain" description="RNase E/G thioredoxin-like" evidence="1">
    <location>
        <begin position="6"/>
        <end position="44"/>
    </location>
</feature>
<accession>A0A0B0EGE4</accession>
<organism evidence="2 3">
    <name type="scientific">Candidatus Scalindua brodae</name>
    <dbReference type="NCBI Taxonomy" id="237368"/>
    <lineage>
        <taxon>Bacteria</taxon>
        <taxon>Pseudomonadati</taxon>
        <taxon>Planctomycetota</taxon>
        <taxon>Candidatus Brocadiia</taxon>
        <taxon>Candidatus Brocadiales</taxon>
        <taxon>Candidatus Scalinduaceae</taxon>
        <taxon>Candidatus Scalindua</taxon>
    </lineage>
</organism>
<comment type="caution">
    <text evidence="2">The sequence shown here is derived from an EMBL/GenBank/DDBJ whole genome shotgun (WGS) entry which is preliminary data.</text>
</comment>
<protein>
    <submittedName>
        <fullName evidence="2">Ribonuclease</fullName>
    </submittedName>
</protein>
<dbReference type="Proteomes" id="UP000030652">
    <property type="component" value="Unassembled WGS sequence"/>
</dbReference>
<dbReference type="Gene3D" id="3.40.1260.20">
    <property type="entry name" value="Ribonuclease E, catalytic domain"/>
    <property type="match status" value="1"/>
</dbReference>
<gene>
    <name evidence="2" type="ORF">SCABRO_03123</name>
</gene>
<evidence type="ECO:0000313" key="3">
    <source>
        <dbReference type="Proteomes" id="UP000030652"/>
    </source>
</evidence>
<evidence type="ECO:0000259" key="1">
    <source>
        <dbReference type="Pfam" id="PF20833"/>
    </source>
</evidence>
<evidence type="ECO:0000313" key="2">
    <source>
        <dbReference type="EMBL" id="KHE91136.1"/>
    </source>
</evidence>
<sequence>MVNNPQIKKIEITASDAVAGYLLNNKRKKLAELEEKFSTTIIINGIIGQKTGEVTTNCTDSEGNRIVTR</sequence>
<dbReference type="InterPro" id="IPR048583">
    <property type="entry name" value="RNase_E_G_thioredoxin-like"/>
</dbReference>
<dbReference type="PATRIC" id="fig|237368.3.peg.3378"/>